<gene>
    <name evidence="2" type="ORF">KL86CLO1_10927</name>
</gene>
<keyword evidence="1" id="KW-0472">Membrane</keyword>
<accession>A0A212JDS2</accession>
<dbReference type="NCBIfam" id="TIGR02185">
    <property type="entry name" value="Trep_Strep"/>
    <property type="match status" value="1"/>
</dbReference>
<dbReference type="EMBL" id="FLUN01000001">
    <property type="protein sequence ID" value="SBV97562.1"/>
    <property type="molecule type" value="Genomic_DNA"/>
</dbReference>
<organism evidence="2">
    <name type="scientific">uncultured Eubacteriales bacterium</name>
    <dbReference type="NCBI Taxonomy" id="172733"/>
    <lineage>
        <taxon>Bacteria</taxon>
        <taxon>Bacillati</taxon>
        <taxon>Bacillota</taxon>
        <taxon>Clostridia</taxon>
        <taxon>Eubacteriales</taxon>
        <taxon>environmental samples</taxon>
    </lineage>
</organism>
<keyword evidence="1" id="KW-1133">Transmembrane helix</keyword>
<dbReference type="InterPro" id="IPR011733">
    <property type="entry name" value="CHP02185_IM"/>
</dbReference>
<reference evidence="2" key="1">
    <citation type="submission" date="2016-04" db="EMBL/GenBank/DDBJ databases">
        <authorList>
            <person name="Evans L.H."/>
            <person name="Alamgir A."/>
            <person name="Owens N."/>
            <person name="Weber N.D."/>
            <person name="Virtaneva K."/>
            <person name="Barbian K."/>
            <person name="Babar A."/>
            <person name="Rosenke K."/>
        </authorList>
    </citation>
    <scope>NUCLEOTIDE SEQUENCE</scope>
    <source>
        <strain evidence="2">86</strain>
    </source>
</reference>
<evidence type="ECO:0008006" key="3">
    <source>
        <dbReference type="Google" id="ProtNLM"/>
    </source>
</evidence>
<name>A0A212JDS2_9FIRM</name>
<dbReference type="AlphaFoldDB" id="A0A212JDS2"/>
<dbReference type="Pfam" id="PF09605">
    <property type="entry name" value="Trep_Strep"/>
    <property type="match status" value="1"/>
</dbReference>
<proteinExistence type="predicted"/>
<keyword evidence="1" id="KW-0812">Transmembrane</keyword>
<evidence type="ECO:0000313" key="2">
    <source>
        <dbReference type="EMBL" id="SBV97562.1"/>
    </source>
</evidence>
<feature type="transmembrane region" description="Helical" evidence="1">
    <location>
        <begin position="12"/>
        <end position="29"/>
    </location>
</feature>
<feature type="transmembrane region" description="Helical" evidence="1">
    <location>
        <begin position="112"/>
        <end position="130"/>
    </location>
</feature>
<evidence type="ECO:0000256" key="1">
    <source>
        <dbReference type="SAM" id="Phobius"/>
    </source>
</evidence>
<feature type="transmembrane region" description="Helical" evidence="1">
    <location>
        <begin position="35"/>
        <end position="55"/>
    </location>
</feature>
<sequence>MNEKLKGKDLINIGIFTAIYFVIVFAVAMLGYIPILMPLLCVIVPIIGGVPFMLFLTKVKKFGMILIMSVIMGILMLLTGMGYYSIIVGAVSGLAAELIYKSGRYKSAGKAVLTTGVFNIWIWGNYIPLFTNIEGYFSTRQSFGQEYIDALTSLMPMWMFPTLLICCFVCGLIGGVLGRVLLKKHFIRAGIV</sequence>
<feature type="transmembrane region" description="Helical" evidence="1">
    <location>
        <begin position="62"/>
        <end position="78"/>
    </location>
</feature>
<feature type="transmembrane region" description="Helical" evidence="1">
    <location>
        <begin position="158"/>
        <end position="182"/>
    </location>
</feature>
<protein>
    <recommendedName>
        <fullName evidence="3">Trep_Strep domain-containing protein</fullName>
    </recommendedName>
</protein>